<sequence length="149" mass="15336">MTESVLADATFSPGVAAASWEDAVRAAGRDLVSARAVGPAYVDEMVQLIDDGGPWCVIAPGIALPHARPSALVRRDAAAIVTLREPVEFGHAHNDPVRVVVALASTTQAEHIRSLAAIAVQLDRAGVVDAVAEATTRADAIAAIEGRAA</sequence>
<evidence type="ECO:0000256" key="9">
    <source>
        <dbReference type="ARBA" id="ARBA00041175"/>
    </source>
</evidence>
<dbReference type="PROSITE" id="PS51094">
    <property type="entry name" value="PTS_EIIA_TYPE_2"/>
    <property type="match status" value="1"/>
</dbReference>
<evidence type="ECO:0000313" key="12">
    <source>
        <dbReference type="EMBL" id="SDH80111.1"/>
    </source>
</evidence>
<evidence type="ECO:0000256" key="1">
    <source>
        <dbReference type="ARBA" id="ARBA00004496"/>
    </source>
</evidence>
<name>A0A1G8FD66_9MICO</name>
<evidence type="ECO:0000256" key="2">
    <source>
        <dbReference type="ARBA" id="ARBA00022448"/>
    </source>
</evidence>
<feature type="domain" description="PTS EIIA type-2" evidence="11">
    <location>
        <begin position="4"/>
        <end position="147"/>
    </location>
</feature>
<dbReference type="InterPro" id="IPR002178">
    <property type="entry name" value="PTS_EIIA_type-2_dom"/>
</dbReference>
<keyword evidence="5" id="KW-0808">Transferase</keyword>
<evidence type="ECO:0000256" key="5">
    <source>
        <dbReference type="ARBA" id="ARBA00022679"/>
    </source>
</evidence>
<comment type="subcellular location">
    <subcellularLocation>
        <location evidence="1">Cytoplasm</location>
    </subcellularLocation>
</comment>
<proteinExistence type="predicted"/>
<evidence type="ECO:0000256" key="6">
    <source>
        <dbReference type="ARBA" id="ARBA00022683"/>
    </source>
</evidence>
<keyword evidence="2" id="KW-0813">Transport</keyword>
<dbReference type="InterPro" id="IPR016152">
    <property type="entry name" value="PTrfase/Anion_transptr"/>
</dbReference>
<dbReference type="GO" id="GO:0009401">
    <property type="term" value="P:phosphoenolpyruvate-dependent sugar phosphotransferase system"/>
    <property type="evidence" value="ECO:0007669"/>
    <property type="project" value="UniProtKB-KW"/>
</dbReference>
<dbReference type="PANTHER" id="PTHR36203:SF1">
    <property type="entry name" value="ASCORBATE-SPECIFIC PTS SYSTEM EIIA COMPONENT"/>
    <property type="match status" value="1"/>
</dbReference>
<dbReference type="OrthoDB" id="1634238at2"/>
<dbReference type="Pfam" id="PF00359">
    <property type="entry name" value="PTS_EIIA_2"/>
    <property type="match status" value="1"/>
</dbReference>
<evidence type="ECO:0000256" key="7">
    <source>
        <dbReference type="ARBA" id="ARBA00022777"/>
    </source>
</evidence>
<evidence type="ECO:0000259" key="11">
    <source>
        <dbReference type="PROSITE" id="PS51094"/>
    </source>
</evidence>
<dbReference type="SUPFAM" id="SSF55804">
    <property type="entry name" value="Phoshotransferase/anion transport protein"/>
    <property type="match status" value="1"/>
</dbReference>
<keyword evidence="4" id="KW-0597">Phosphoprotein</keyword>
<evidence type="ECO:0000256" key="8">
    <source>
        <dbReference type="ARBA" id="ARBA00037387"/>
    </source>
</evidence>
<evidence type="ECO:0000256" key="10">
    <source>
        <dbReference type="ARBA" id="ARBA00042072"/>
    </source>
</evidence>
<evidence type="ECO:0000313" key="13">
    <source>
        <dbReference type="Proteomes" id="UP000198822"/>
    </source>
</evidence>
<keyword evidence="6" id="KW-0598">Phosphotransferase system</keyword>
<dbReference type="AlphaFoldDB" id="A0A1G8FD66"/>
<dbReference type="Proteomes" id="UP000198822">
    <property type="component" value="Chromosome I"/>
</dbReference>
<keyword evidence="7" id="KW-0418">Kinase</keyword>
<dbReference type="GO" id="GO:0016301">
    <property type="term" value="F:kinase activity"/>
    <property type="evidence" value="ECO:0007669"/>
    <property type="project" value="UniProtKB-KW"/>
</dbReference>
<gene>
    <name evidence="12" type="ORF">SAMN04489720_2435</name>
</gene>
<accession>A0A1G8FD66</accession>
<organism evidence="12 13">
    <name type="scientific">Agrococcus jejuensis</name>
    <dbReference type="NCBI Taxonomy" id="399736"/>
    <lineage>
        <taxon>Bacteria</taxon>
        <taxon>Bacillati</taxon>
        <taxon>Actinomycetota</taxon>
        <taxon>Actinomycetes</taxon>
        <taxon>Micrococcales</taxon>
        <taxon>Microbacteriaceae</taxon>
        <taxon>Agrococcus</taxon>
    </lineage>
</organism>
<evidence type="ECO:0000256" key="3">
    <source>
        <dbReference type="ARBA" id="ARBA00022490"/>
    </source>
</evidence>
<dbReference type="CDD" id="cd00211">
    <property type="entry name" value="PTS_IIA_fru"/>
    <property type="match status" value="1"/>
</dbReference>
<dbReference type="InterPro" id="IPR051351">
    <property type="entry name" value="Ascorbate-PTS_EIIA_comp"/>
</dbReference>
<comment type="function">
    <text evidence="8">The phosphoenolpyruvate-dependent sugar phosphotransferase system (sugar PTS), a major carbohydrate active transport system, catalyzes the phosphorylation of incoming sugar substrates concomitantly with their translocation across the cell membrane. The enzyme II UlaABC PTS system is involved in ascorbate transport.</text>
</comment>
<keyword evidence="13" id="KW-1185">Reference proteome</keyword>
<dbReference type="Gene3D" id="3.40.930.10">
    <property type="entry name" value="Mannitol-specific EII, Chain A"/>
    <property type="match status" value="1"/>
</dbReference>
<dbReference type="STRING" id="399736.SAMN04489720_2435"/>
<dbReference type="PROSITE" id="PS00372">
    <property type="entry name" value="PTS_EIIA_TYPE_2_HIS"/>
    <property type="match status" value="1"/>
</dbReference>
<reference evidence="13" key="1">
    <citation type="submission" date="2016-10" db="EMBL/GenBank/DDBJ databases">
        <authorList>
            <person name="Varghese N."/>
            <person name="Submissions S."/>
        </authorList>
    </citation>
    <scope>NUCLEOTIDE SEQUENCE [LARGE SCALE GENOMIC DNA]</scope>
    <source>
        <strain evidence="13">DSM 22002</strain>
    </source>
</reference>
<dbReference type="EMBL" id="LT629695">
    <property type="protein sequence ID" value="SDH80111.1"/>
    <property type="molecule type" value="Genomic_DNA"/>
</dbReference>
<dbReference type="PANTHER" id="PTHR36203">
    <property type="entry name" value="ASCORBATE-SPECIFIC PTS SYSTEM EIIA COMPONENT"/>
    <property type="match status" value="1"/>
</dbReference>
<evidence type="ECO:0000256" key="4">
    <source>
        <dbReference type="ARBA" id="ARBA00022553"/>
    </source>
</evidence>
<dbReference type="RefSeq" id="WP_092505362.1">
    <property type="nucleotide sequence ID" value="NZ_LT629695.1"/>
</dbReference>
<protein>
    <recommendedName>
        <fullName evidence="9">Ascorbate-specific PTS system EIIA component</fullName>
    </recommendedName>
    <alternativeName>
        <fullName evidence="10">Ascorbate-specific phosphotransferase enzyme IIA component</fullName>
    </alternativeName>
</protein>
<dbReference type="GO" id="GO:0005737">
    <property type="term" value="C:cytoplasm"/>
    <property type="evidence" value="ECO:0007669"/>
    <property type="project" value="UniProtKB-SubCell"/>
</dbReference>
<keyword evidence="3" id="KW-0963">Cytoplasm</keyword>